<accession>A0AA38YF64</accession>
<sequence>MVVDKWKATSVKIAIGAPYLLQAIIYAGSCYRSFLGPPGTMVDRVRTQSYHETLTLLRTSIQSLKGPPPDELLLAIAILAINGEPDYSNRQALTTLEHYRDNEFYFSKPWVPEHFHALIELTKLKGGPQNVAIPSIAAMIFMYVVPDRST</sequence>
<organism evidence="1 2">
    <name type="scientific">Knufia peltigerae</name>
    <dbReference type="NCBI Taxonomy" id="1002370"/>
    <lineage>
        <taxon>Eukaryota</taxon>
        <taxon>Fungi</taxon>
        <taxon>Dikarya</taxon>
        <taxon>Ascomycota</taxon>
        <taxon>Pezizomycotina</taxon>
        <taxon>Eurotiomycetes</taxon>
        <taxon>Chaetothyriomycetidae</taxon>
        <taxon>Chaetothyriales</taxon>
        <taxon>Trichomeriaceae</taxon>
        <taxon>Knufia</taxon>
    </lineage>
</organism>
<comment type="caution">
    <text evidence="1">The sequence shown here is derived from an EMBL/GenBank/DDBJ whole genome shotgun (WGS) entry which is preliminary data.</text>
</comment>
<name>A0AA38YF64_9EURO</name>
<reference evidence="1" key="1">
    <citation type="submission" date="2022-10" db="EMBL/GenBank/DDBJ databases">
        <title>Culturing micro-colonial fungi from biological soil crusts in the Mojave desert and describing Neophaeococcomyces mojavensis, and introducing the new genera and species Taxawa tesnikishii.</title>
        <authorList>
            <person name="Kurbessoian T."/>
            <person name="Stajich J.E."/>
        </authorList>
    </citation>
    <scope>NUCLEOTIDE SEQUENCE</scope>
    <source>
        <strain evidence="1">TK_35</strain>
    </source>
</reference>
<gene>
    <name evidence="1" type="ORF">H2204_001075</name>
</gene>
<dbReference type="Proteomes" id="UP001172681">
    <property type="component" value="Unassembled WGS sequence"/>
</dbReference>
<dbReference type="EMBL" id="JAPDRN010000004">
    <property type="protein sequence ID" value="KAJ9645495.1"/>
    <property type="molecule type" value="Genomic_DNA"/>
</dbReference>
<protein>
    <recommendedName>
        <fullName evidence="3">Transcription factor domain-containing protein</fullName>
    </recommendedName>
</protein>
<keyword evidence="2" id="KW-1185">Reference proteome</keyword>
<dbReference type="AlphaFoldDB" id="A0AA38YF64"/>
<proteinExistence type="predicted"/>
<evidence type="ECO:0008006" key="3">
    <source>
        <dbReference type="Google" id="ProtNLM"/>
    </source>
</evidence>
<evidence type="ECO:0000313" key="1">
    <source>
        <dbReference type="EMBL" id="KAJ9645495.1"/>
    </source>
</evidence>
<evidence type="ECO:0000313" key="2">
    <source>
        <dbReference type="Proteomes" id="UP001172681"/>
    </source>
</evidence>